<accession>A0ABS2L1U7</accession>
<dbReference type="InterPro" id="IPR016181">
    <property type="entry name" value="Acyl_CoA_acyltransferase"/>
</dbReference>
<dbReference type="EMBL" id="JAFBBU010000001">
    <property type="protein sequence ID" value="MBM7471033.1"/>
    <property type="molecule type" value="Genomic_DNA"/>
</dbReference>
<keyword evidence="5" id="KW-1185">Reference proteome</keyword>
<keyword evidence="1" id="KW-0808">Transferase</keyword>
<dbReference type="PROSITE" id="PS51257">
    <property type="entry name" value="PROKAR_LIPOPROTEIN"/>
    <property type="match status" value="1"/>
</dbReference>
<dbReference type="RefSeq" id="WP_205106741.1">
    <property type="nucleotide sequence ID" value="NZ_BAAAHT010000017.1"/>
</dbReference>
<evidence type="ECO:0000313" key="4">
    <source>
        <dbReference type="EMBL" id="MBM7471033.1"/>
    </source>
</evidence>
<comment type="caution">
    <text evidence="4">The sequence shown here is derived from an EMBL/GenBank/DDBJ whole genome shotgun (WGS) entry which is preliminary data.</text>
</comment>
<reference evidence="4 5" key="1">
    <citation type="submission" date="2021-01" db="EMBL/GenBank/DDBJ databases">
        <title>Sequencing the genomes of 1000 actinobacteria strains.</title>
        <authorList>
            <person name="Klenk H.-P."/>
        </authorList>
    </citation>
    <scope>NUCLEOTIDE SEQUENCE [LARGE SCALE GENOMIC DNA]</scope>
    <source>
        <strain evidence="4 5">DSM 13057</strain>
    </source>
</reference>
<evidence type="ECO:0000259" key="3">
    <source>
        <dbReference type="PROSITE" id="PS51186"/>
    </source>
</evidence>
<dbReference type="PANTHER" id="PTHR43877">
    <property type="entry name" value="AMINOALKYLPHOSPHONATE N-ACETYLTRANSFERASE-RELATED-RELATED"/>
    <property type="match status" value="1"/>
</dbReference>
<dbReference type="SUPFAM" id="SSF55729">
    <property type="entry name" value="Acyl-CoA N-acyltransferases (Nat)"/>
    <property type="match status" value="1"/>
</dbReference>
<dbReference type="Pfam" id="PF00583">
    <property type="entry name" value="Acetyltransf_1"/>
    <property type="match status" value="1"/>
</dbReference>
<dbReference type="InterPro" id="IPR000182">
    <property type="entry name" value="GNAT_dom"/>
</dbReference>
<dbReference type="CDD" id="cd04301">
    <property type="entry name" value="NAT_SF"/>
    <property type="match status" value="1"/>
</dbReference>
<dbReference type="PROSITE" id="PS51186">
    <property type="entry name" value="GNAT"/>
    <property type="match status" value="1"/>
</dbReference>
<proteinExistence type="predicted"/>
<dbReference type="Gene3D" id="3.40.630.30">
    <property type="match status" value="1"/>
</dbReference>
<organism evidence="4 5">
    <name type="scientific">Subtercola frigoramans</name>
    <dbReference type="NCBI Taxonomy" id="120298"/>
    <lineage>
        <taxon>Bacteria</taxon>
        <taxon>Bacillati</taxon>
        <taxon>Actinomycetota</taxon>
        <taxon>Actinomycetes</taxon>
        <taxon>Micrococcales</taxon>
        <taxon>Microbacteriaceae</taxon>
        <taxon>Subtercola</taxon>
    </lineage>
</organism>
<dbReference type="PANTHER" id="PTHR43877:SF1">
    <property type="entry name" value="ACETYLTRANSFERASE"/>
    <property type="match status" value="1"/>
</dbReference>
<dbReference type="InterPro" id="IPR050832">
    <property type="entry name" value="Bact_Acetyltransf"/>
</dbReference>
<evidence type="ECO:0000256" key="1">
    <source>
        <dbReference type="ARBA" id="ARBA00022679"/>
    </source>
</evidence>
<evidence type="ECO:0000313" key="5">
    <source>
        <dbReference type="Proteomes" id="UP000776164"/>
    </source>
</evidence>
<keyword evidence="2" id="KW-0012">Acyltransferase</keyword>
<evidence type="ECO:0000256" key="2">
    <source>
        <dbReference type="ARBA" id="ARBA00023315"/>
    </source>
</evidence>
<feature type="domain" description="N-acetyltransferase" evidence="3">
    <location>
        <begin position="3"/>
        <end position="176"/>
    </location>
</feature>
<dbReference type="Proteomes" id="UP000776164">
    <property type="component" value="Unassembled WGS sequence"/>
</dbReference>
<name>A0ABS2L1U7_9MICO</name>
<sequence length="176" mass="19087">MPLVIRTADAADSARLALIASATFAFACPPHTSAAGIQQFISSTLSEARFDEYLADGQRMLFLAEFDGLPVGYTMVVMGEPSDPDVARALTTRPTAELSKCYVLPGHHGRGVAHRLMELSVQSALEKGAAAIWLGVNNENARANRFYEKSGFVTVGAKSFLVGEEIEHDFVRERLL</sequence>
<protein>
    <submittedName>
        <fullName evidence="4">Ribosomal protein S18 acetylase RimI-like enzyme</fullName>
    </submittedName>
</protein>
<gene>
    <name evidence="4" type="ORF">JOE66_000667</name>
</gene>